<dbReference type="GO" id="GO:0003883">
    <property type="term" value="F:CTP synthase activity"/>
    <property type="evidence" value="ECO:0007669"/>
    <property type="project" value="UniProtKB-EC"/>
</dbReference>
<feature type="domain" description="Glutamine amidotransferase" evidence="10">
    <location>
        <begin position="16"/>
        <end position="92"/>
    </location>
</feature>
<reference evidence="11" key="1">
    <citation type="journal article" date="2023" name="Genes Genomics">
        <title>Genomic insights of Leclercia adecarboxylata strains linked to an outbreak in public hospitals in Mexico.</title>
        <authorList>
            <person name="Barrios-Villa E."/>
            <person name="Pacheco-Flores B."/>
            <person name="Lozano-Zarain P."/>
            <person name="Del Campo-Ortega R."/>
            <person name="de Jesus Ascencio-Montiel I."/>
            <person name="Gonzalez-Leon M."/>
            <person name="Camorlinga-Ponce M."/>
            <person name="Gaytan Cervantes F.J."/>
            <person name="Gonzalez Torres C."/>
            <person name="Aguilar E."/>
            <person name="Gonzalez Ibarra J."/>
            <person name="Torres Lopez F.J."/>
            <person name="Rosas-Vargas H."/>
            <person name="Gonzalez-Bonilla C.R."/>
            <person name="Del Carmen Rocha-Gracia R."/>
        </authorList>
    </citation>
    <scope>NUCLEOTIDE SEQUENCE</scope>
    <source>
        <strain evidence="11">Lac40</strain>
    </source>
</reference>
<dbReference type="RefSeq" id="WP_272733713.1">
    <property type="nucleotide sequence ID" value="NZ_JAOURS010000309.1"/>
</dbReference>
<evidence type="ECO:0000256" key="1">
    <source>
        <dbReference type="ARBA" id="ARBA00005171"/>
    </source>
</evidence>
<dbReference type="Gene3D" id="3.40.50.880">
    <property type="match status" value="1"/>
</dbReference>
<proteinExistence type="inferred from homology"/>
<dbReference type="EMBL" id="JAOURS010000309">
    <property type="protein sequence ID" value="MDC6641764.1"/>
    <property type="molecule type" value="Genomic_DNA"/>
</dbReference>
<keyword evidence="4" id="KW-0436">Ligase</keyword>
<comment type="catalytic activity">
    <reaction evidence="9">
        <text>UTP + L-glutamine + ATP + H2O = CTP + L-glutamate + ADP + phosphate + 2 H(+)</text>
        <dbReference type="Rhea" id="RHEA:26426"/>
        <dbReference type="ChEBI" id="CHEBI:15377"/>
        <dbReference type="ChEBI" id="CHEBI:15378"/>
        <dbReference type="ChEBI" id="CHEBI:29985"/>
        <dbReference type="ChEBI" id="CHEBI:30616"/>
        <dbReference type="ChEBI" id="CHEBI:37563"/>
        <dbReference type="ChEBI" id="CHEBI:43474"/>
        <dbReference type="ChEBI" id="CHEBI:46398"/>
        <dbReference type="ChEBI" id="CHEBI:58359"/>
        <dbReference type="ChEBI" id="CHEBI:456216"/>
        <dbReference type="EC" id="6.3.4.2"/>
    </reaction>
</comment>
<name>A0A9X3YH88_9ENTR</name>
<dbReference type="GO" id="GO:0005829">
    <property type="term" value="C:cytosol"/>
    <property type="evidence" value="ECO:0007669"/>
    <property type="project" value="TreeGrafter"/>
</dbReference>
<evidence type="ECO:0000313" key="11">
    <source>
        <dbReference type="EMBL" id="MDC6641764.1"/>
    </source>
</evidence>
<comment type="pathway">
    <text evidence="1">Pyrimidine metabolism; CTP biosynthesis via de novo pathway; CTP from UDP: step 2/2.</text>
</comment>
<feature type="non-terminal residue" evidence="11">
    <location>
        <position position="1"/>
    </location>
</feature>
<dbReference type="InterPro" id="IPR029062">
    <property type="entry name" value="Class_I_gatase-like"/>
</dbReference>
<comment type="similarity">
    <text evidence="2">Belongs to the CTP synthase family.</text>
</comment>
<dbReference type="EC" id="6.3.4.2" evidence="3"/>
<evidence type="ECO:0000256" key="2">
    <source>
        <dbReference type="ARBA" id="ARBA00007533"/>
    </source>
</evidence>
<dbReference type="GO" id="GO:0016787">
    <property type="term" value="F:hydrolase activity"/>
    <property type="evidence" value="ECO:0007669"/>
    <property type="project" value="UniProtKB-KW"/>
</dbReference>
<evidence type="ECO:0000259" key="10">
    <source>
        <dbReference type="Pfam" id="PF00117"/>
    </source>
</evidence>
<dbReference type="InterPro" id="IPR017926">
    <property type="entry name" value="GATASE"/>
</dbReference>
<evidence type="ECO:0000256" key="5">
    <source>
        <dbReference type="ARBA" id="ARBA00022741"/>
    </source>
</evidence>
<keyword evidence="5" id="KW-0547">Nucleotide-binding</keyword>
<evidence type="ECO:0000256" key="3">
    <source>
        <dbReference type="ARBA" id="ARBA00012291"/>
    </source>
</evidence>
<dbReference type="GO" id="GO:0006241">
    <property type="term" value="P:CTP biosynthetic process"/>
    <property type="evidence" value="ECO:0007669"/>
    <property type="project" value="TreeGrafter"/>
</dbReference>
<dbReference type="AlphaFoldDB" id="A0A9X3YH88"/>
<evidence type="ECO:0000256" key="4">
    <source>
        <dbReference type="ARBA" id="ARBA00022598"/>
    </source>
</evidence>
<sequence>AQECGLEAGSKVFECYGQERIVERHRHRYEVNNNLLPQLQAAGLKITGRSGDGALVEVVEAPDHPWFVACQFHPEFTSTPRDGHPLFSGFVKAALEHKASKA</sequence>
<keyword evidence="7" id="KW-0315">Glutamine amidotransferase</keyword>
<dbReference type="GO" id="GO:0005524">
    <property type="term" value="F:ATP binding"/>
    <property type="evidence" value="ECO:0007669"/>
    <property type="project" value="UniProtKB-KW"/>
</dbReference>
<dbReference type="PROSITE" id="PS51273">
    <property type="entry name" value="GATASE_TYPE_1"/>
    <property type="match status" value="1"/>
</dbReference>
<evidence type="ECO:0000256" key="8">
    <source>
        <dbReference type="ARBA" id="ARBA00022975"/>
    </source>
</evidence>
<evidence type="ECO:0000256" key="6">
    <source>
        <dbReference type="ARBA" id="ARBA00022840"/>
    </source>
</evidence>
<evidence type="ECO:0000256" key="7">
    <source>
        <dbReference type="ARBA" id="ARBA00022962"/>
    </source>
</evidence>
<dbReference type="Proteomes" id="UP001149314">
    <property type="component" value="Unassembled WGS sequence"/>
</dbReference>
<dbReference type="Pfam" id="PF00117">
    <property type="entry name" value="GATase"/>
    <property type="match status" value="1"/>
</dbReference>
<protein>
    <recommendedName>
        <fullName evidence="3">CTP synthase (glutamine hydrolyzing)</fullName>
        <ecNumber evidence="3">6.3.4.2</ecNumber>
    </recommendedName>
</protein>
<dbReference type="InterPro" id="IPR004468">
    <property type="entry name" value="CTP_synthase"/>
</dbReference>
<keyword evidence="8" id="KW-0665">Pyrimidine biosynthesis</keyword>
<keyword evidence="6" id="KW-0067">ATP-binding</keyword>
<dbReference type="SUPFAM" id="SSF52317">
    <property type="entry name" value="Class I glutamine amidotransferase-like"/>
    <property type="match status" value="1"/>
</dbReference>
<keyword evidence="11" id="KW-0378">Hydrolase</keyword>
<evidence type="ECO:0000313" key="12">
    <source>
        <dbReference type="Proteomes" id="UP001149314"/>
    </source>
</evidence>
<gene>
    <name evidence="11" type="ORF">OEZ79_26740</name>
</gene>
<comment type="caution">
    <text evidence="11">The sequence shown here is derived from an EMBL/GenBank/DDBJ whole genome shotgun (WGS) entry which is preliminary data.</text>
</comment>
<dbReference type="GO" id="GO:0019856">
    <property type="term" value="P:pyrimidine nucleobase biosynthetic process"/>
    <property type="evidence" value="ECO:0007669"/>
    <property type="project" value="TreeGrafter"/>
</dbReference>
<evidence type="ECO:0000256" key="9">
    <source>
        <dbReference type="ARBA" id="ARBA00047781"/>
    </source>
</evidence>
<organism evidence="11 12">
    <name type="scientific">Leclercia adecarboxylata</name>
    <dbReference type="NCBI Taxonomy" id="83655"/>
    <lineage>
        <taxon>Bacteria</taxon>
        <taxon>Pseudomonadati</taxon>
        <taxon>Pseudomonadota</taxon>
        <taxon>Gammaproteobacteria</taxon>
        <taxon>Enterobacterales</taxon>
        <taxon>Enterobacteriaceae</taxon>
        <taxon>Leclercia</taxon>
    </lineage>
</organism>
<dbReference type="GO" id="GO:0042802">
    <property type="term" value="F:identical protein binding"/>
    <property type="evidence" value="ECO:0007669"/>
    <property type="project" value="TreeGrafter"/>
</dbReference>
<accession>A0A9X3YH88</accession>
<dbReference type="PANTHER" id="PTHR11550">
    <property type="entry name" value="CTP SYNTHASE"/>
    <property type="match status" value="1"/>
</dbReference>
<dbReference type="PANTHER" id="PTHR11550:SF0">
    <property type="entry name" value="CTP SYNTHASE-RELATED"/>
    <property type="match status" value="1"/>
</dbReference>